<dbReference type="Proteomes" id="UP000218231">
    <property type="component" value="Unassembled WGS sequence"/>
</dbReference>
<organism evidence="2 3">
    <name type="scientific">Diploscapter pachys</name>
    <dbReference type="NCBI Taxonomy" id="2018661"/>
    <lineage>
        <taxon>Eukaryota</taxon>
        <taxon>Metazoa</taxon>
        <taxon>Ecdysozoa</taxon>
        <taxon>Nematoda</taxon>
        <taxon>Chromadorea</taxon>
        <taxon>Rhabditida</taxon>
        <taxon>Rhabditina</taxon>
        <taxon>Rhabditomorpha</taxon>
        <taxon>Rhabditoidea</taxon>
        <taxon>Rhabditidae</taxon>
        <taxon>Diploscapter</taxon>
    </lineage>
</organism>
<dbReference type="EMBL" id="LIAE01005445">
    <property type="protein sequence ID" value="PAV93335.1"/>
    <property type="molecule type" value="Genomic_DNA"/>
</dbReference>
<keyword evidence="3" id="KW-1185">Reference proteome</keyword>
<feature type="compositionally biased region" description="Low complexity" evidence="1">
    <location>
        <begin position="147"/>
        <end position="162"/>
    </location>
</feature>
<protein>
    <submittedName>
        <fullName evidence="2">Uncharacterized protein</fullName>
    </submittedName>
</protein>
<evidence type="ECO:0000313" key="2">
    <source>
        <dbReference type="EMBL" id="PAV93335.1"/>
    </source>
</evidence>
<proteinExistence type="predicted"/>
<evidence type="ECO:0000313" key="3">
    <source>
        <dbReference type="Proteomes" id="UP000218231"/>
    </source>
</evidence>
<sequence length="162" mass="18237">MARCSCRRGSRKQRAASLLLEQQRRHALVAATIGIGQLPFRPEHAVGRIHRPRAEDPKRQRAALARIGAIAFVIARRDRRLPADEAILRHEHRIVGVDRKEAGHVPGAPACRAVRQRCLDRRLRILHRGRQCQRRHDRQHVPSPTIAANAASSSAGASRKPW</sequence>
<reference evidence="2 3" key="1">
    <citation type="journal article" date="2017" name="Curr. Biol.">
        <title>Genome architecture and evolution of a unichromosomal asexual nematode.</title>
        <authorList>
            <person name="Fradin H."/>
            <person name="Zegar C."/>
            <person name="Gutwein M."/>
            <person name="Lucas J."/>
            <person name="Kovtun M."/>
            <person name="Corcoran D."/>
            <person name="Baugh L.R."/>
            <person name="Kiontke K."/>
            <person name="Gunsalus K."/>
            <person name="Fitch D.H."/>
            <person name="Piano F."/>
        </authorList>
    </citation>
    <scope>NUCLEOTIDE SEQUENCE [LARGE SCALE GENOMIC DNA]</scope>
    <source>
        <strain evidence="2">PF1309</strain>
    </source>
</reference>
<accession>A0A2A2M4V1</accession>
<evidence type="ECO:0000256" key="1">
    <source>
        <dbReference type="SAM" id="MobiDB-lite"/>
    </source>
</evidence>
<dbReference type="AlphaFoldDB" id="A0A2A2M4V1"/>
<comment type="caution">
    <text evidence="2">The sequence shown here is derived from an EMBL/GenBank/DDBJ whole genome shotgun (WGS) entry which is preliminary data.</text>
</comment>
<gene>
    <name evidence="2" type="ORF">WR25_24478</name>
</gene>
<name>A0A2A2M4V1_9BILA</name>
<feature type="region of interest" description="Disordered" evidence="1">
    <location>
        <begin position="130"/>
        <end position="162"/>
    </location>
</feature>